<dbReference type="EC" id="4.1.2.4" evidence="3 7"/>
<dbReference type="InterPro" id="IPR013785">
    <property type="entry name" value="Aldolase_TIM"/>
</dbReference>
<name>A0A7W6EHQ0_9HYPH</name>
<dbReference type="GO" id="GO:0005737">
    <property type="term" value="C:cytoplasm"/>
    <property type="evidence" value="ECO:0007669"/>
    <property type="project" value="InterPro"/>
</dbReference>
<evidence type="ECO:0000313" key="9">
    <source>
        <dbReference type="Proteomes" id="UP000542776"/>
    </source>
</evidence>
<comment type="similarity">
    <text evidence="2">Belongs to the DeoC/FbaB aldolase family. DeoC type 2 subfamily.</text>
</comment>
<evidence type="ECO:0000256" key="5">
    <source>
        <dbReference type="ARBA" id="ARBA00023270"/>
    </source>
</evidence>
<evidence type="ECO:0000256" key="7">
    <source>
        <dbReference type="NCBIfam" id="TIGR00126"/>
    </source>
</evidence>
<comment type="caution">
    <text evidence="8">The sequence shown here is derived from an EMBL/GenBank/DDBJ whole genome shotgun (WGS) entry which is preliminary data.</text>
</comment>
<dbReference type="AlphaFoldDB" id="A0A7W6EHQ0"/>
<comment type="catalytic activity">
    <reaction evidence="6">
        <text>2-deoxy-D-ribose 5-phosphate = D-glyceraldehyde 3-phosphate + acetaldehyde</text>
        <dbReference type="Rhea" id="RHEA:12821"/>
        <dbReference type="ChEBI" id="CHEBI:15343"/>
        <dbReference type="ChEBI" id="CHEBI:59776"/>
        <dbReference type="ChEBI" id="CHEBI:62877"/>
        <dbReference type="EC" id="4.1.2.4"/>
    </reaction>
</comment>
<evidence type="ECO:0000256" key="4">
    <source>
        <dbReference type="ARBA" id="ARBA00023239"/>
    </source>
</evidence>
<dbReference type="GO" id="GO:0009264">
    <property type="term" value="P:deoxyribonucleotide catabolic process"/>
    <property type="evidence" value="ECO:0007669"/>
    <property type="project" value="UniProtKB-UniRule"/>
</dbReference>
<evidence type="ECO:0000313" key="8">
    <source>
        <dbReference type="EMBL" id="MBB3998429.1"/>
    </source>
</evidence>
<dbReference type="Proteomes" id="UP000542776">
    <property type="component" value="Unassembled WGS sequence"/>
</dbReference>
<keyword evidence="9" id="KW-1185">Reference proteome</keyword>
<dbReference type="Pfam" id="PF01791">
    <property type="entry name" value="DeoC"/>
    <property type="match status" value="1"/>
</dbReference>
<dbReference type="InterPro" id="IPR011343">
    <property type="entry name" value="DeoC"/>
</dbReference>
<comment type="pathway">
    <text evidence="1">Carbohydrate degradation; 2-deoxy-D-ribose 1-phosphate degradation; D-glyceraldehyde 3-phosphate and acetaldehyde from 2-deoxy-alpha-D-ribose 1-phosphate: step 2/2.</text>
</comment>
<keyword evidence="4 8" id="KW-0456">Lyase</keyword>
<evidence type="ECO:0000256" key="1">
    <source>
        <dbReference type="ARBA" id="ARBA00004816"/>
    </source>
</evidence>
<dbReference type="Gene3D" id="3.20.20.70">
    <property type="entry name" value="Aldolase class I"/>
    <property type="match status" value="1"/>
</dbReference>
<organism evidence="8 9">
    <name type="scientific">Aureimonas pseudogalii</name>
    <dbReference type="NCBI Taxonomy" id="1744844"/>
    <lineage>
        <taxon>Bacteria</taxon>
        <taxon>Pseudomonadati</taxon>
        <taxon>Pseudomonadota</taxon>
        <taxon>Alphaproteobacteria</taxon>
        <taxon>Hyphomicrobiales</taxon>
        <taxon>Aurantimonadaceae</taxon>
        <taxon>Aureimonas</taxon>
    </lineage>
</organism>
<dbReference type="PIRSF" id="PIRSF001357">
    <property type="entry name" value="DeoC"/>
    <property type="match status" value="1"/>
</dbReference>
<protein>
    <recommendedName>
        <fullName evidence="3 7">Deoxyribose-phosphate aldolase</fullName>
        <ecNumber evidence="3 7">4.1.2.4</ecNumber>
    </recommendedName>
</protein>
<sequence length="251" mass="25675">MTDAAADARRLIASLDLTNLDDGCTSADIDALVARASTPAGPVAAICIWPRFVKQARAILPPGIRLATVVNFPAGGEDVAATLAETRQAVADGADEIDLVVAYRRVAADPAFVEGQVRAVKSAAGAATLKTILETGELADPDLILSACEAALAGGADFLKTSTGKTPVSATPEAARILLQAIAAHGGSVGFKPSGGIKSFEDAKRFRDMAAEICGEGYPDPSRFRLGASGVLTDLLAVAAGERRVEAKAGY</sequence>
<dbReference type="InterPro" id="IPR002915">
    <property type="entry name" value="DeoC/FbaB/LacD_aldolase"/>
</dbReference>
<dbReference type="NCBIfam" id="TIGR00126">
    <property type="entry name" value="deoC"/>
    <property type="match status" value="1"/>
</dbReference>
<dbReference type="CDD" id="cd00959">
    <property type="entry name" value="DeoC"/>
    <property type="match status" value="1"/>
</dbReference>
<dbReference type="RefSeq" id="WP_183199969.1">
    <property type="nucleotide sequence ID" value="NZ_JACIEK010000005.1"/>
</dbReference>
<keyword evidence="5" id="KW-0704">Schiff base</keyword>
<gene>
    <name evidence="8" type="ORF">GGR04_002270</name>
</gene>
<evidence type="ECO:0000256" key="3">
    <source>
        <dbReference type="ARBA" id="ARBA00012515"/>
    </source>
</evidence>
<dbReference type="PANTHER" id="PTHR10889">
    <property type="entry name" value="DEOXYRIBOSE-PHOSPHATE ALDOLASE"/>
    <property type="match status" value="1"/>
</dbReference>
<dbReference type="EMBL" id="JACIEK010000005">
    <property type="protein sequence ID" value="MBB3998429.1"/>
    <property type="molecule type" value="Genomic_DNA"/>
</dbReference>
<evidence type="ECO:0000256" key="2">
    <source>
        <dbReference type="ARBA" id="ARBA00009473"/>
    </source>
</evidence>
<reference evidence="8 9" key="1">
    <citation type="submission" date="2020-08" db="EMBL/GenBank/DDBJ databases">
        <title>Genomic Encyclopedia of Type Strains, Phase IV (KMG-IV): sequencing the most valuable type-strain genomes for metagenomic binning, comparative biology and taxonomic classification.</title>
        <authorList>
            <person name="Goeker M."/>
        </authorList>
    </citation>
    <scope>NUCLEOTIDE SEQUENCE [LARGE SCALE GENOMIC DNA]</scope>
    <source>
        <strain evidence="8 9">DSM 102238</strain>
    </source>
</reference>
<evidence type="ECO:0000256" key="6">
    <source>
        <dbReference type="ARBA" id="ARBA00048791"/>
    </source>
</evidence>
<proteinExistence type="inferred from homology"/>
<dbReference type="PANTHER" id="PTHR10889:SF3">
    <property type="entry name" value="DEOXYRIBOSE-PHOSPHATE ALDOLASE"/>
    <property type="match status" value="1"/>
</dbReference>
<accession>A0A7W6EHQ0</accession>
<dbReference type="SUPFAM" id="SSF51569">
    <property type="entry name" value="Aldolase"/>
    <property type="match status" value="1"/>
</dbReference>
<dbReference type="GO" id="GO:0004139">
    <property type="term" value="F:deoxyribose-phosphate aldolase activity"/>
    <property type="evidence" value="ECO:0007669"/>
    <property type="project" value="UniProtKB-UniRule"/>
</dbReference>
<dbReference type="SMART" id="SM01133">
    <property type="entry name" value="DeoC"/>
    <property type="match status" value="1"/>
</dbReference>
<dbReference type="GO" id="GO:0016052">
    <property type="term" value="P:carbohydrate catabolic process"/>
    <property type="evidence" value="ECO:0007669"/>
    <property type="project" value="TreeGrafter"/>
</dbReference>